<organism evidence="1 2">
    <name type="scientific">[Myrmecia] bisecta</name>
    <dbReference type="NCBI Taxonomy" id="41462"/>
    <lineage>
        <taxon>Eukaryota</taxon>
        <taxon>Viridiplantae</taxon>
        <taxon>Chlorophyta</taxon>
        <taxon>core chlorophytes</taxon>
        <taxon>Trebouxiophyceae</taxon>
        <taxon>Trebouxiales</taxon>
        <taxon>Trebouxiaceae</taxon>
        <taxon>Myrmecia</taxon>
    </lineage>
</organism>
<sequence>MKELLARKLHEDRTGRPVAPSKEDRTKMVLTFVKFYQVQEDKKRARRPSDIKLDGEWYEIHTEAPVMCPLKYITKEASNDLFPLADDLVDLATYPYDDEMCAVDLEWQNVSWRFEDYVTHVAFTDVEILPAAGSYNKAAAKNKDDELFGWACHKAITYQVNVDALKFKTIFLEPAMSDWIGANYKPHRCLDTLILDVYKEKLDKLTETRYVEHKGRVDYDHLLPGGEDGRSLEDIVDLWFRPKRLALRVFDRHGNVTFTYHPAQDKKTLNTRLTPSTLNILQHCSHVWLLNDGGNSIKFKNQLDEDTGEFKSGQCGRGNQHFHLKDPARLQQITRVLANNEDDLVPLIKELDKESKAEEAAAQAAKDDKVGKRAATLETKDRLATTATTKAATKKAKSEDAALKLALREQAGNAPKTTAKMQVAADKKETKAAFAARVGIYKVQAAEAAAAKLDLEAEKPLHMVPRQIEVMWNEDTLRDLLGRLVYGQHYLPEIDCSGGRVSKIKLKIGSYYHPKYINITTHNSGVHQYLPPFASEEEYLCYVEGKSKVADALMTSETLSRYGPGVYDMLTTHMPRPLTCSFEDYEMGTTHPQQDCSKHYLGCAMRLKKIAVLSTADAMDTSMAARQKPLEDWNIYMVRTLAKTTYFPLGAL</sequence>
<name>A0AAW1Q3E8_9CHLO</name>
<keyword evidence="2" id="KW-1185">Reference proteome</keyword>
<protein>
    <submittedName>
        <fullName evidence="1">Uncharacterized protein</fullName>
    </submittedName>
</protein>
<dbReference type="Proteomes" id="UP001489004">
    <property type="component" value="Unassembled WGS sequence"/>
</dbReference>
<evidence type="ECO:0000313" key="1">
    <source>
        <dbReference type="EMBL" id="KAK9816735.1"/>
    </source>
</evidence>
<accession>A0AAW1Q3E8</accession>
<gene>
    <name evidence="1" type="ORF">WJX72_004368</name>
</gene>
<reference evidence="1 2" key="1">
    <citation type="journal article" date="2024" name="Nat. Commun.">
        <title>Phylogenomics reveals the evolutionary origins of lichenization in chlorophyte algae.</title>
        <authorList>
            <person name="Puginier C."/>
            <person name="Libourel C."/>
            <person name="Otte J."/>
            <person name="Skaloud P."/>
            <person name="Haon M."/>
            <person name="Grisel S."/>
            <person name="Petersen M."/>
            <person name="Berrin J.G."/>
            <person name="Delaux P.M."/>
            <person name="Dal Grande F."/>
            <person name="Keller J."/>
        </authorList>
    </citation>
    <scope>NUCLEOTIDE SEQUENCE [LARGE SCALE GENOMIC DNA]</scope>
    <source>
        <strain evidence="1 2">SAG 2043</strain>
    </source>
</reference>
<dbReference type="AlphaFoldDB" id="A0AAW1Q3E8"/>
<evidence type="ECO:0000313" key="2">
    <source>
        <dbReference type="Proteomes" id="UP001489004"/>
    </source>
</evidence>
<dbReference type="EMBL" id="JALJOR010000005">
    <property type="protein sequence ID" value="KAK9816735.1"/>
    <property type="molecule type" value="Genomic_DNA"/>
</dbReference>
<comment type="caution">
    <text evidence="1">The sequence shown here is derived from an EMBL/GenBank/DDBJ whole genome shotgun (WGS) entry which is preliminary data.</text>
</comment>
<proteinExistence type="predicted"/>